<feature type="signal peptide" evidence="1">
    <location>
        <begin position="1"/>
        <end position="21"/>
    </location>
</feature>
<dbReference type="EMBL" id="FQZU01000012">
    <property type="protein sequence ID" value="SHJ81003.1"/>
    <property type="molecule type" value="Genomic_DNA"/>
</dbReference>
<feature type="chain" id="PRO_5012770915" evidence="1">
    <location>
        <begin position="22"/>
        <end position="161"/>
    </location>
</feature>
<keyword evidence="3" id="KW-1185">Reference proteome</keyword>
<reference evidence="3" key="1">
    <citation type="submission" date="2016-11" db="EMBL/GenBank/DDBJ databases">
        <authorList>
            <person name="Varghese N."/>
            <person name="Submissions S."/>
        </authorList>
    </citation>
    <scope>NUCLEOTIDE SEQUENCE [LARGE SCALE GENOMIC DNA]</scope>
    <source>
        <strain evidence="3">DSM 16219</strain>
    </source>
</reference>
<name>A0A1M6MCJ6_9BACT</name>
<gene>
    <name evidence="2" type="ORF">SAMN02745216_02313</name>
</gene>
<dbReference type="AlphaFoldDB" id="A0A1M6MCJ6"/>
<evidence type="ECO:0000313" key="3">
    <source>
        <dbReference type="Proteomes" id="UP000183994"/>
    </source>
</evidence>
<proteinExistence type="predicted"/>
<dbReference type="Proteomes" id="UP000183994">
    <property type="component" value="Unassembled WGS sequence"/>
</dbReference>
<keyword evidence="1" id="KW-0732">Signal</keyword>
<evidence type="ECO:0000256" key="1">
    <source>
        <dbReference type="SAM" id="SignalP"/>
    </source>
</evidence>
<organism evidence="2 3">
    <name type="scientific">Desulfatibacillum alkenivorans DSM 16219</name>
    <dbReference type="NCBI Taxonomy" id="1121393"/>
    <lineage>
        <taxon>Bacteria</taxon>
        <taxon>Pseudomonadati</taxon>
        <taxon>Thermodesulfobacteriota</taxon>
        <taxon>Desulfobacteria</taxon>
        <taxon>Desulfobacterales</taxon>
        <taxon>Desulfatibacillaceae</taxon>
        <taxon>Desulfatibacillum</taxon>
    </lineage>
</organism>
<evidence type="ECO:0000313" key="2">
    <source>
        <dbReference type="EMBL" id="SHJ81003.1"/>
    </source>
</evidence>
<accession>A0A1M6MCJ6</accession>
<dbReference type="RefSeq" id="WP_073475895.1">
    <property type="nucleotide sequence ID" value="NZ_FQZU01000012.1"/>
</dbReference>
<sequence>MRRRFFIIALCALLFPALAFAGHSAFDNMVELDEELGGLSGQVGIAIDGSIKLVDGYTAWIDQDGLDGDENNQGVLLFDDLRLNAGGGHGPLMIQGLTIDADANAAGKTVLIINLPKVSGEFTVGNISLGKDIEGARENSLGSITIRDIDLSKDTILLSPH</sequence>
<protein>
    <submittedName>
        <fullName evidence="2">Uncharacterized protein</fullName>
    </submittedName>
</protein>
<dbReference type="STRING" id="1121393.SAMN02745216_02313"/>
<dbReference type="OrthoDB" id="9916456at2"/>